<dbReference type="AlphaFoldDB" id="E1JRG3"/>
<evidence type="ECO:0000313" key="1">
    <source>
        <dbReference type="EMBL" id="EFL53164.1"/>
    </source>
</evidence>
<proteinExistence type="predicted"/>
<reference evidence="1 2" key="1">
    <citation type="submission" date="2010-08" db="EMBL/GenBank/DDBJ databases">
        <title>The draft genome of Desulfovibrio fructosovorans JJ.</title>
        <authorList>
            <consortium name="US DOE Joint Genome Institute (JGI-PGF)"/>
            <person name="Lucas S."/>
            <person name="Copeland A."/>
            <person name="Lapidus A."/>
            <person name="Cheng J.-F."/>
            <person name="Bruce D."/>
            <person name="Goodwin L."/>
            <person name="Pitluck S."/>
            <person name="Land M.L."/>
            <person name="Hauser L."/>
            <person name="Chang Y.-J."/>
            <person name="Jeffries C."/>
            <person name="Wall J.D."/>
            <person name="Stahl D.A."/>
            <person name="Arkin A.P."/>
            <person name="Dehal P."/>
            <person name="Stolyar S.M."/>
            <person name="Hazen T.C."/>
            <person name="Woyke T.J."/>
        </authorList>
    </citation>
    <scope>NUCLEOTIDE SEQUENCE [LARGE SCALE GENOMIC DNA]</scope>
    <source>
        <strain evidence="1 2">JJ</strain>
    </source>
</reference>
<comment type="caution">
    <text evidence="1">The sequence shown here is derived from an EMBL/GenBank/DDBJ whole genome shotgun (WGS) entry which is preliminary data.</text>
</comment>
<gene>
    <name evidence="1" type="ORF">DesfrDRAFT_0212</name>
</gene>
<dbReference type="eggNOG" id="ENOG5033UGT">
    <property type="taxonomic scope" value="Bacteria"/>
</dbReference>
<dbReference type="RefSeq" id="WP_005990254.1">
    <property type="nucleotide sequence ID" value="NZ_AECZ01000001.1"/>
</dbReference>
<dbReference type="EMBL" id="AECZ01000001">
    <property type="protein sequence ID" value="EFL53164.1"/>
    <property type="molecule type" value="Genomic_DNA"/>
</dbReference>
<accession>E1JRG3</accession>
<sequence>MNTRIVDVAINVFGKPAQTALALLSLLEHSGRWIDKIYFIEENAAVNEAFVHGDIRAALGDRLVFFRPQCMNWRYAVDPSRLGDTGYRHSLRYQYAFEHTDKRYLLFIHNDCEFIGDAVGLLLGHMGKNIGVGEVGQCWLCPAKRLGHCGPGRYLEYRPDFAELRALYDALPAEVYRRLYTQEPTEELMRHPWPLPECRLNEYCCLINMEMARPATCPQGQARPFGAYVDVGNPETGNGILDIGVAWFGDMVRLGHTFGHVPLASVLRHTVGGHQALFAPELYVEQEEKALAILQTRFGGHRNDNTETK</sequence>
<name>E1JRG3_SOLFR</name>
<dbReference type="STRING" id="596151.DesfrDRAFT_0212"/>
<protein>
    <recommendedName>
        <fullName evidence="3">Glycosyl transferase family 2</fullName>
    </recommendedName>
</protein>
<dbReference type="Proteomes" id="UP000006250">
    <property type="component" value="Unassembled WGS sequence"/>
</dbReference>
<dbReference type="OrthoDB" id="929345at2"/>
<organism evidence="1 2">
    <name type="scientific">Solidesulfovibrio fructosivorans JJ]</name>
    <dbReference type="NCBI Taxonomy" id="596151"/>
    <lineage>
        <taxon>Bacteria</taxon>
        <taxon>Pseudomonadati</taxon>
        <taxon>Thermodesulfobacteriota</taxon>
        <taxon>Desulfovibrionia</taxon>
        <taxon>Desulfovibrionales</taxon>
        <taxon>Desulfovibrionaceae</taxon>
        <taxon>Solidesulfovibrio</taxon>
    </lineage>
</organism>
<evidence type="ECO:0000313" key="2">
    <source>
        <dbReference type="Proteomes" id="UP000006250"/>
    </source>
</evidence>
<evidence type="ECO:0008006" key="3">
    <source>
        <dbReference type="Google" id="ProtNLM"/>
    </source>
</evidence>
<keyword evidence="2" id="KW-1185">Reference proteome</keyword>